<dbReference type="AlphaFoldDB" id="A0AAD7D7N2"/>
<organism evidence="1 2">
    <name type="scientific">Mycena rosella</name>
    <name type="common">Pink bonnet</name>
    <name type="synonym">Agaricus rosellus</name>
    <dbReference type="NCBI Taxonomy" id="1033263"/>
    <lineage>
        <taxon>Eukaryota</taxon>
        <taxon>Fungi</taxon>
        <taxon>Dikarya</taxon>
        <taxon>Basidiomycota</taxon>
        <taxon>Agaricomycotina</taxon>
        <taxon>Agaricomycetes</taxon>
        <taxon>Agaricomycetidae</taxon>
        <taxon>Agaricales</taxon>
        <taxon>Marasmiineae</taxon>
        <taxon>Mycenaceae</taxon>
        <taxon>Mycena</taxon>
    </lineage>
</organism>
<proteinExistence type="predicted"/>
<dbReference type="EMBL" id="JARKIE010000113">
    <property type="protein sequence ID" value="KAJ7682941.1"/>
    <property type="molecule type" value="Genomic_DNA"/>
</dbReference>
<dbReference type="InterPro" id="IPR023214">
    <property type="entry name" value="HAD_sf"/>
</dbReference>
<accession>A0AAD7D7N2</accession>
<sequence>MTLPELVVFRLLGPLVGRQPNGDWVLRRDVPRIFKYLYKRQSRVKIAVSAEWDPQLTSGFLENITVEIKGVRRSLKSLIAPGCLFAKVWSRWLFSWLCRPHATPMPVIAQEDGSPTKYWLSRIKEASGVALSKMLVFESCYAISTDLDTTFYTTPKDILTWDRFKSGLKQYDDEISSDDDSDRAPACKGLKAVSAKPPHNAYRHDVLMQGLLGAAEVEAYDDGASSDSDDFEL</sequence>
<gene>
    <name evidence="1" type="ORF">B0H17DRAFT_1075507</name>
</gene>
<keyword evidence="2" id="KW-1185">Reference proteome</keyword>
<reference evidence="1" key="1">
    <citation type="submission" date="2023-03" db="EMBL/GenBank/DDBJ databases">
        <title>Massive genome expansion in bonnet fungi (Mycena s.s.) driven by repeated elements and novel gene families across ecological guilds.</title>
        <authorList>
            <consortium name="Lawrence Berkeley National Laboratory"/>
            <person name="Harder C.B."/>
            <person name="Miyauchi S."/>
            <person name="Viragh M."/>
            <person name="Kuo A."/>
            <person name="Thoen E."/>
            <person name="Andreopoulos B."/>
            <person name="Lu D."/>
            <person name="Skrede I."/>
            <person name="Drula E."/>
            <person name="Henrissat B."/>
            <person name="Morin E."/>
            <person name="Kohler A."/>
            <person name="Barry K."/>
            <person name="LaButti K."/>
            <person name="Morin E."/>
            <person name="Salamov A."/>
            <person name="Lipzen A."/>
            <person name="Mereny Z."/>
            <person name="Hegedus B."/>
            <person name="Baldrian P."/>
            <person name="Stursova M."/>
            <person name="Weitz H."/>
            <person name="Taylor A."/>
            <person name="Grigoriev I.V."/>
            <person name="Nagy L.G."/>
            <person name="Martin F."/>
            <person name="Kauserud H."/>
        </authorList>
    </citation>
    <scope>NUCLEOTIDE SEQUENCE</scope>
    <source>
        <strain evidence="1">CBHHK067</strain>
    </source>
</reference>
<comment type="caution">
    <text evidence="1">The sequence shown here is derived from an EMBL/GenBank/DDBJ whole genome shotgun (WGS) entry which is preliminary data.</text>
</comment>
<evidence type="ECO:0000313" key="1">
    <source>
        <dbReference type="EMBL" id="KAJ7682941.1"/>
    </source>
</evidence>
<name>A0AAD7D7N2_MYCRO</name>
<dbReference type="Proteomes" id="UP001221757">
    <property type="component" value="Unassembled WGS sequence"/>
</dbReference>
<dbReference type="Gene3D" id="3.40.50.1000">
    <property type="entry name" value="HAD superfamily/HAD-like"/>
    <property type="match status" value="1"/>
</dbReference>
<protein>
    <submittedName>
        <fullName evidence="1">Uncharacterized protein</fullName>
    </submittedName>
</protein>
<evidence type="ECO:0000313" key="2">
    <source>
        <dbReference type="Proteomes" id="UP001221757"/>
    </source>
</evidence>